<reference evidence="1" key="1">
    <citation type="submission" date="2009-10" db="EMBL/GenBank/DDBJ databases">
        <title>Diversity of trophic interactions inside an arsenic-rich microbial ecosystem.</title>
        <authorList>
            <person name="Bertin P.N."/>
            <person name="Heinrich-Salmeron A."/>
            <person name="Pelletier E."/>
            <person name="Goulhen-Chollet F."/>
            <person name="Arsene-Ploetze F."/>
            <person name="Gallien S."/>
            <person name="Calteau A."/>
            <person name="Vallenet D."/>
            <person name="Casiot C."/>
            <person name="Chane-Woon-Ming B."/>
            <person name="Giloteaux L."/>
            <person name="Barakat M."/>
            <person name="Bonnefoy V."/>
            <person name="Bruneel O."/>
            <person name="Chandler M."/>
            <person name="Cleiss J."/>
            <person name="Duran R."/>
            <person name="Elbaz-Poulichet F."/>
            <person name="Fonknechten N."/>
            <person name="Lauga B."/>
            <person name="Mornico D."/>
            <person name="Ortet P."/>
            <person name="Schaeffer C."/>
            <person name="Siguier P."/>
            <person name="Alexander Thil Smith A."/>
            <person name="Van Dorsselaer A."/>
            <person name="Weissenbach J."/>
            <person name="Medigue C."/>
            <person name="Le Paslier D."/>
        </authorList>
    </citation>
    <scope>NUCLEOTIDE SEQUENCE</scope>
</reference>
<proteinExistence type="predicted"/>
<sequence>MKSLDLILATVYQYCTGHAALRIDHPACLRLRTSGQVLFPRTAEREEEAWERPGASFVTAPSTSFR</sequence>
<gene>
    <name evidence="1" type="ORF">CARN2_1436</name>
</gene>
<name>E6PNS5_9ZZZZ</name>
<dbReference type="EMBL" id="CABM01000027">
    <property type="protein sequence ID" value="CBH96577.1"/>
    <property type="molecule type" value="Genomic_DNA"/>
</dbReference>
<organism evidence="1">
    <name type="scientific">mine drainage metagenome</name>
    <dbReference type="NCBI Taxonomy" id="410659"/>
    <lineage>
        <taxon>unclassified sequences</taxon>
        <taxon>metagenomes</taxon>
        <taxon>ecological metagenomes</taxon>
    </lineage>
</organism>
<dbReference type="AlphaFoldDB" id="E6PNS5"/>
<accession>E6PNS5</accession>
<comment type="caution">
    <text evidence="1">The sequence shown here is derived from an EMBL/GenBank/DDBJ whole genome shotgun (WGS) entry which is preliminary data.</text>
</comment>
<protein>
    <submittedName>
        <fullName evidence="1">Uncharacterized protein</fullName>
    </submittedName>
</protein>
<evidence type="ECO:0000313" key="1">
    <source>
        <dbReference type="EMBL" id="CBH96577.1"/>
    </source>
</evidence>